<organism evidence="1">
    <name type="scientific">Siphoviridae sp. ctWf32</name>
    <dbReference type="NCBI Taxonomy" id="2827884"/>
    <lineage>
        <taxon>Viruses</taxon>
        <taxon>Duplodnaviria</taxon>
        <taxon>Heunggongvirae</taxon>
        <taxon>Uroviricota</taxon>
        <taxon>Caudoviricetes</taxon>
    </lineage>
</organism>
<sequence>MAGRQRQPVEVIAARGKTHLTRADYDERKASQVNVPIDLRDIEPPEYLFQWPERVADFDRYAKMLSQLMPDSFGQPDADLLARYVVSESLYESFTAKLVGLSKPEDIKAVQIAQDRAFKQAHTCASSLGLTVTSRCKLVVPVAEDDGGEEEF</sequence>
<accession>A0A8S5SU12</accession>
<reference evidence="1" key="1">
    <citation type="journal article" date="2021" name="Proc. Natl. Acad. Sci. U.S.A.">
        <title>A Catalog of Tens of Thousands of Viruses from Human Metagenomes Reveals Hidden Associations with Chronic Diseases.</title>
        <authorList>
            <person name="Tisza M.J."/>
            <person name="Buck C.B."/>
        </authorList>
    </citation>
    <scope>NUCLEOTIDE SEQUENCE</scope>
    <source>
        <strain evidence="1">CtWf32</strain>
    </source>
</reference>
<proteinExistence type="predicted"/>
<dbReference type="EMBL" id="BK032680">
    <property type="protein sequence ID" value="DAF54540.1"/>
    <property type="molecule type" value="Genomic_DNA"/>
</dbReference>
<evidence type="ECO:0000313" key="1">
    <source>
        <dbReference type="EMBL" id="DAF54540.1"/>
    </source>
</evidence>
<protein>
    <submittedName>
        <fullName evidence="1">Terminase small subunit</fullName>
    </submittedName>
</protein>
<name>A0A8S5SU12_9CAUD</name>